<organism evidence="2">
    <name type="scientific">bioreactor metagenome</name>
    <dbReference type="NCBI Taxonomy" id="1076179"/>
    <lineage>
        <taxon>unclassified sequences</taxon>
        <taxon>metagenomes</taxon>
        <taxon>ecological metagenomes</taxon>
    </lineage>
</organism>
<dbReference type="PANTHER" id="PTHR36180:SF2">
    <property type="entry name" value="BRO FAMILY PROTEIN"/>
    <property type="match status" value="1"/>
</dbReference>
<accession>A0A645C3Q3</accession>
<protein>
    <recommendedName>
        <fullName evidence="1">Bro-N domain-containing protein</fullName>
    </recommendedName>
</protein>
<dbReference type="SMART" id="SM01040">
    <property type="entry name" value="Bro-N"/>
    <property type="match status" value="1"/>
</dbReference>
<dbReference type="Pfam" id="PF02498">
    <property type="entry name" value="Bro-N"/>
    <property type="match status" value="1"/>
</dbReference>
<name>A0A645C3Q3_9ZZZZ</name>
<dbReference type="PANTHER" id="PTHR36180">
    <property type="entry name" value="DNA-BINDING PROTEIN-RELATED-RELATED"/>
    <property type="match status" value="1"/>
</dbReference>
<reference evidence="2" key="1">
    <citation type="submission" date="2019-08" db="EMBL/GenBank/DDBJ databases">
        <authorList>
            <person name="Kucharzyk K."/>
            <person name="Murdoch R.W."/>
            <person name="Higgins S."/>
            <person name="Loffler F."/>
        </authorList>
    </citation>
    <scope>NUCLEOTIDE SEQUENCE</scope>
</reference>
<dbReference type="AlphaFoldDB" id="A0A645C3Q3"/>
<comment type="caution">
    <text evidence="2">The sequence shown here is derived from an EMBL/GenBank/DDBJ whole genome shotgun (WGS) entry which is preliminary data.</text>
</comment>
<proteinExistence type="predicted"/>
<dbReference type="InterPro" id="IPR003497">
    <property type="entry name" value="BRO_N_domain"/>
</dbReference>
<gene>
    <name evidence="2" type="ORF">SDC9_118808</name>
</gene>
<feature type="domain" description="Bro-N" evidence="1">
    <location>
        <begin position="3"/>
        <end position="116"/>
    </location>
</feature>
<sequence>MVMNDTKQNGSNLPAVFSYGETNKLVAVEKDGQYWFIARDICSVLGLKEPHRVVSKLDDDERQILTGVDSTGRKSEMIAVNESGMYALIMRSNKPEAKAFRKWVTGTVLPELRKSGSYEVKSDQPKITGMDIRYRVQQRFAAASKLSGSISEMCRRVGISASMGSHIMNPAMWNQISAETWLMVDRKCSYMVESINVVDALARASQIDDPILRKQVVDIVLSNSGRGEA</sequence>
<evidence type="ECO:0000313" key="2">
    <source>
        <dbReference type="EMBL" id="MPM71837.1"/>
    </source>
</evidence>
<dbReference type="EMBL" id="VSSQ01024362">
    <property type="protein sequence ID" value="MPM71837.1"/>
    <property type="molecule type" value="Genomic_DNA"/>
</dbReference>
<evidence type="ECO:0000259" key="1">
    <source>
        <dbReference type="PROSITE" id="PS51750"/>
    </source>
</evidence>
<dbReference type="PROSITE" id="PS51750">
    <property type="entry name" value="BRO_N"/>
    <property type="match status" value="1"/>
</dbReference>